<dbReference type="PANTHER" id="PTHR32208:SF93">
    <property type="entry name" value="ALDEHYDE OXIDASE GLOX1"/>
    <property type="match status" value="1"/>
</dbReference>
<evidence type="ECO:0000313" key="6">
    <source>
        <dbReference type="Proteomes" id="UP001497516"/>
    </source>
</evidence>
<dbReference type="InterPro" id="IPR009880">
    <property type="entry name" value="Glyoxal_oxidase_N"/>
</dbReference>
<gene>
    <name evidence="5" type="ORF">LTRI10_LOCUS53510</name>
</gene>
<dbReference type="Pfam" id="PF09118">
    <property type="entry name" value="GO-like_E_set"/>
    <property type="match status" value="1"/>
</dbReference>
<dbReference type="InterPro" id="IPR015202">
    <property type="entry name" value="GO-like_E_set"/>
</dbReference>
<evidence type="ECO:0000256" key="2">
    <source>
        <dbReference type="SAM" id="SignalP"/>
    </source>
</evidence>
<dbReference type="Gene3D" id="2.130.10.80">
    <property type="entry name" value="Galactose oxidase/kelch, beta-propeller"/>
    <property type="match status" value="1"/>
</dbReference>
<dbReference type="SUPFAM" id="SSF81296">
    <property type="entry name" value="E set domains"/>
    <property type="match status" value="1"/>
</dbReference>
<organism evidence="5 6">
    <name type="scientific">Linum trigynum</name>
    <dbReference type="NCBI Taxonomy" id="586398"/>
    <lineage>
        <taxon>Eukaryota</taxon>
        <taxon>Viridiplantae</taxon>
        <taxon>Streptophyta</taxon>
        <taxon>Embryophyta</taxon>
        <taxon>Tracheophyta</taxon>
        <taxon>Spermatophyta</taxon>
        <taxon>Magnoliopsida</taxon>
        <taxon>eudicotyledons</taxon>
        <taxon>Gunneridae</taxon>
        <taxon>Pentapetalae</taxon>
        <taxon>rosids</taxon>
        <taxon>fabids</taxon>
        <taxon>Malpighiales</taxon>
        <taxon>Linaceae</taxon>
        <taxon>Linum</taxon>
    </lineage>
</organism>
<dbReference type="Proteomes" id="UP001497516">
    <property type="component" value="Chromosome 9"/>
</dbReference>
<dbReference type="InterPro" id="IPR014756">
    <property type="entry name" value="Ig_E-set"/>
</dbReference>
<evidence type="ECO:0000313" key="5">
    <source>
        <dbReference type="EMBL" id="CAL1414344.1"/>
    </source>
</evidence>
<feature type="chain" id="PRO_5044021961" description="Galactose oxidase" evidence="2">
    <location>
        <begin position="23"/>
        <end position="627"/>
    </location>
</feature>
<dbReference type="PANTHER" id="PTHR32208">
    <property type="entry name" value="SECRETED PROTEIN-RELATED"/>
    <property type="match status" value="1"/>
</dbReference>
<accession>A0AAV2GUG0</accession>
<protein>
    <recommendedName>
        <fullName evidence="7">Galactose oxidase</fullName>
    </recommendedName>
</protein>
<evidence type="ECO:0008006" key="7">
    <source>
        <dbReference type="Google" id="ProtNLM"/>
    </source>
</evidence>
<dbReference type="Gene3D" id="2.60.40.10">
    <property type="entry name" value="Immunoglobulins"/>
    <property type="match status" value="1"/>
</dbReference>
<keyword evidence="1 2" id="KW-0732">Signal</keyword>
<name>A0AAV2GUG0_9ROSI</name>
<dbReference type="InterPro" id="IPR013783">
    <property type="entry name" value="Ig-like_fold"/>
</dbReference>
<proteinExistence type="predicted"/>
<dbReference type="CDD" id="cd02851">
    <property type="entry name" value="E_set_GO_C"/>
    <property type="match status" value="1"/>
</dbReference>
<feature type="signal peptide" evidence="2">
    <location>
        <begin position="1"/>
        <end position="22"/>
    </location>
</feature>
<feature type="domain" description="Glyoxal oxidase N-terminal" evidence="3">
    <location>
        <begin position="122"/>
        <end position="511"/>
    </location>
</feature>
<dbReference type="InterPro" id="IPR037293">
    <property type="entry name" value="Gal_Oxidase_central_sf"/>
</dbReference>
<dbReference type="Pfam" id="PF07250">
    <property type="entry name" value="Glyoxal_oxid_N"/>
    <property type="match status" value="1"/>
</dbReference>
<keyword evidence="6" id="KW-1185">Reference proteome</keyword>
<dbReference type="SUPFAM" id="SSF50965">
    <property type="entry name" value="Galactose oxidase, central domain"/>
    <property type="match status" value="1"/>
</dbReference>
<evidence type="ECO:0000259" key="3">
    <source>
        <dbReference type="Pfam" id="PF07250"/>
    </source>
</evidence>
<dbReference type="EMBL" id="OZ034822">
    <property type="protein sequence ID" value="CAL1414344.1"/>
    <property type="molecule type" value="Genomic_DNA"/>
</dbReference>
<sequence length="627" mass="68850">MKPLFPPRLLLLLLLSAAVVSAHDAAGPTAAGPDGLDPANLYKALNKDKVLGPHEKFGNPFGNPDDFKGDKLPNDIGTPLFQATDLHEFVGGPAAAPVISPPVDDFLGKFELFTDNSGVCAMHAIVLPNCDHVLMYDATIWRISKILLPNGQCRVLNETTGEKDCYAHSVLLNIKNVELVPLELHTDTWCSSGGLTVDGNLISTGGFQGGANTVRHLDNCPKSVWREYPSALAAPRWYSTQAQLADGRMIVIGGRAAQSFEYIPQQEGTSNTKPFFFDFLQQTTDPDENNLYPFVFLSPDKNVFANNRSVLLNPNTNTVVKEFPVLPGGHRNYPASGMAVLLPLEVKTEDPNEVPDAEVLVCGGSAHIDSYTLASKNMFYEALQDCGRLKITRPNPNWRRELMPTSRVMGDMVILPTGEVLIVNGAQRGASGWGFARDPNLTPVLFNYKSPDKTHLFRELTPTTIPRMYHSTAVVLPEGKVLIAGSNTNNGYIYDAMYPTELRVEKFSPPYFSPSRADKKPKIVDGGCPKTMTYGQQVTIKIELNEKKVFLKNFKVTMYVPAFTTHGVAMNQRLVKLLVKDAVNVGEGRYDVTCMAPPSSAVAPEGYFMLSVVHHMLPTEAVWVQLK</sequence>
<feature type="domain" description="Galactose oxidase-like Early set" evidence="4">
    <location>
        <begin position="526"/>
        <end position="625"/>
    </location>
</feature>
<evidence type="ECO:0000259" key="4">
    <source>
        <dbReference type="Pfam" id="PF09118"/>
    </source>
</evidence>
<reference evidence="5 6" key="1">
    <citation type="submission" date="2024-04" db="EMBL/GenBank/DDBJ databases">
        <authorList>
            <person name="Fracassetti M."/>
        </authorList>
    </citation>
    <scope>NUCLEOTIDE SEQUENCE [LARGE SCALE GENOMIC DNA]</scope>
</reference>
<evidence type="ECO:0000256" key="1">
    <source>
        <dbReference type="ARBA" id="ARBA00022729"/>
    </source>
</evidence>
<dbReference type="AlphaFoldDB" id="A0AAV2GUG0"/>
<dbReference type="InterPro" id="IPR011043">
    <property type="entry name" value="Gal_Oxase/kelch_b-propeller"/>
</dbReference>